<reference evidence="3 4" key="1">
    <citation type="journal article" date="2013" name="BMC Genomics">
        <title>Genomics-driven discovery of the pneumocandin biosynthetic gene cluster in the fungus Glarea lozoyensis.</title>
        <authorList>
            <person name="Chen L."/>
            <person name="Yue Q."/>
            <person name="Zhang X."/>
            <person name="Xiang M."/>
            <person name="Wang C."/>
            <person name="Li S."/>
            <person name="Che Y."/>
            <person name="Ortiz-Lopez F.J."/>
            <person name="Bills G.F."/>
            <person name="Liu X."/>
            <person name="An Z."/>
        </authorList>
    </citation>
    <scope>NUCLEOTIDE SEQUENCE [LARGE SCALE GENOMIC DNA]</scope>
    <source>
        <strain evidence="4">ATCC 20868 / MF5171</strain>
    </source>
</reference>
<organism evidence="3 4">
    <name type="scientific">Glarea lozoyensis (strain ATCC 20868 / MF5171)</name>
    <dbReference type="NCBI Taxonomy" id="1116229"/>
    <lineage>
        <taxon>Eukaryota</taxon>
        <taxon>Fungi</taxon>
        <taxon>Dikarya</taxon>
        <taxon>Ascomycota</taxon>
        <taxon>Pezizomycotina</taxon>
        <taxon>Leotiomycetes</taxon>
        <taxon>Helotiales</taxon>
        <taxon>Helotiaceae</taxon>
        <taxon>Glarea</taxon>
    </lineage>
</organism>
<dbReference type="InterPro" id="IPR029071">
    <property type="entry name" value="Ubiquitin-like_domsf"/>
</dbReference>
<dbReference type="PANTHER" id="PTHR46467">
    <property type="entry name" value="TETHER CONTAINING UBX DOMAIN FOR GLUT4"/>
    <property type="match status" value="1"/>
</dbReference>
<name>S3DE83_GLAL2</name>
<dbReference type="InterPro" id="IPR059238">
    <property type="entry name" value="UBX1_UBXN9"/>
</dbReference>
<dbReference type="GeneID" id="19464462"/>
<dbReference type="PROSITE" id="PS50033">
    <property type="entry name" value="UBX"/>
    <property type="match status" value="1"/>
</dbReference>
<dbReference type="Gene3D" id="3.10.20.90">
    <property type="entry name" value="Phosphatidylinositol 3-kinase Catalytic Subunit, Chain A, domain 1"/>
    <property type="match status" value="2"/>
</dbReference>
<evidence type="ECO:0000313" key="3">
    <source>
        <dbReference type="EMBL" id="EPE36070.1"/>
    </source>
</evidence>
<dbReference type="HOGENOM" id="CLU_534160_0_0_1"/>
<dbReference type="CDD" id="cd16105">
    <property type="entry name" value="Ubl_ASPSCR1_like"/>
    <property type="match status" value="1"/>
</dbReference>
<gene>
    <name evidence="3" type="ORF">GLAREA_05408</name>
</gene>
<dbReference type="InterPro" id="IPR021569">
    <property type="entry name" value="TUG-UBL1"/>
</dbReference>
<protein>
    <submittedName>
        <fullName evidence="3">Ubiquitin-like protein</fullName>
    </submittedName>
</protein>
<dbReference type="GO" id="GO:0005737">
    <property type="term" value="C:cytoplasm"/>
    <property type="evidence" value="ECO:0007669"/>
    <property type="project" value="TreeGrafter"/>
</dbReference>
<evidence type="ECO:0000256" key="1">
    <source>
        <dbReference type="SAM" id="MobiDB-lite"/>
    </source>
</evidence>
<sequence length="509" mass="55567">MASHVVVTDTAFRRQTVKVTPGIYMTDVLGEACRKFGVKSANYTLKYKGKPVDLSRTYRQTGLVSGAKLELVVASRSPSVVSVALQLPDVYSSSVPNGRLTDKFPSDTTLWLILRKFENTPEHNFNFTARGVSQVENGNVLEAKIFYEKPVVQLMAREFSSFEELQQTLAQLGFNSGTGLIKLKFSRTTTPLEEARGEISAHFKQLAEKEAAAKEKAEAEAAAKAESDAKEGETAEAQNVIDSVTGDVETPPTNKGVAGDVEMTDASQPPEPSAAASTSEAIKEDVLGPGQRPISIYSPPSSDTPKAALQPVQDDDFEPSIVHAKLHQDRLKNSSHNKRLLSNAEEERLEKEKAAKLAAAKEVSVKIRFPDQATIVSPFKADETGADLYTYVSNVIRAGDQPFKLVWNGKGVQTVPKDDKKKLIKDLKFDARMLINFVWEDGVNPAAKKAPILKPEFDEKAQEIPVPEVRPLLPQSSGSKIGDTMEKAGQDVAAKVKGMPKWFKGLGKK</sequence>
<feature type="compositionally biased region" description="Basic and acidic residues" evidence="1">
    <location>
        <begin position="210"/>
        <end position="233"/>
    </location>
</feature>
<dbReference type="InterPro" id="IPR001012">
    <property type="entry name" value="UBX_dom"/>
</dbReference>
<evidence type="ECO:0000259" key="2">
    <source>
        <dbReference type="PROSITE" id="PS50033"/>
    </source>
</evidence>
<dbReference type="CDD" id="cd17075">
    <property type="entry name" value="UBX1_UBXN9"/>
    <property type="match status" value="1"/>
</dbReference>
<dbReference type="KEGG" id="glz:GLAREA_05408"/>
<feature type="domain" description="UBX" evidence="2">
    <location>
        <begin position="358"/>
        <end position="437"/>
    </location>
</feature>
<dbReference type="RefSeq" id="XP_008076888.1">
    <property type="nucleotide sequence ID" value="XM_008078697.1"/>
</dbReference>
<keyword evidence="4" id="KW-1185">Reference proteome</keyword>
<dbReference type="GO" id="GO:0005634">
    <property type="term" value="C:nucleus"/>
    <property type="evidence" value="ECO:0007669"/>
    <property type="project" value="TreeGrafter"/>
</dbReference>
<dbReference type="SUPFAM" id="SSF54236">
    <property type="entry name" value="Ubiquitin-like"/>
    <property type="match status" value="2"/>
</dbReference>
<feature type="region of interest" description="Disordered" evidence="1">
    <location>
        <begin position="465"/>
        <end position="488"/>
    </location>
</feature>
<dbReference type="OMA" id="APKYDWG"/>
<accession>S3DE83</accession>
<proteinExistence type="predicted"/>
<dbReference type="GO" id="GO:0006886">
    <property type="term" value="P:intracellular protein transport"/>
    <property type="evidence" value="ECO:0007669"/>
    <property type="project" value="TreeGrafter"/>
</dbReference>
<dbReference type="OrthoDB" id="440781at2759"/>
<dbReference type="PANTHER" id="PTHR46467:SF1">
    <property type="entry name" value="TETHER CONTAINING UBX DOMAIN FOR GLUT4"/>
    <property type="match status" value="1"/>
</dbReference>
<dbReference type="GO" id="GO:0012506">
    <property type="term" value="C:vesicle membrane"/>
    <property type="evidence" value="ECO:0007669"/>
    <property type="project" value="TreeGrafter"/>
</dbReference>
<dbReference type="STRING" id="1116229.S3DE83"/>
<dbReference type="eggNOG" id="KOG2699">
    <property type="taxonomic scope" value="Eukaryota"/>
</dbReference>
<dbReference type="Pfam" id="PF00789">
    <property type="entry name" value="UBX"/>
    <property type="match status" value="1"/>
</dbReference>
<feature type="region of interest" description="Disordered" evidence="1">
    <location>
        <begin position="210"/>
        <end position="310"/>
    </location>
</feature>
<evidence type="ECO:0000313" key="4">
    <source>
        <dbReference type="Proteomes" id="UP000016922"/>
    </source>
</evidence>
<dbReference type="EMBL" id="KE145353">
    <property type="protein sequence ID" value="EPE36070.1"/>
    <property type="molecule type" value="Genomic_DNA"/>
</dbReference>
<dbReference type="Proteomes" id="UP000016922">
    <property type="component" value="Unassembled WGS sequence"/>
</dbReference>
<dbReference type="AlphaFoldDB" id="S3DE83"/>
<dbReference type="Pfam" id="PF11470">
    <property type="entry name" value="TUG-UBL1"/>
    <property type="match status" value="1"/>
</dbReference>